<keyword evidence="8" id="KW-1185">Reference proteome</keyword>
<evidence type="ECO:0000256" key="2">
    <source>
        <dbReference type="ARBA" id="ARBA00022525"/>
    </source>
</evidence>
<keyword evidence="5" id="KW-0472">Membrane</keyword>
<reference evidence="7 8" key="1">
    <citation type="submission" date="2013-02" db="EMBL/GenBank/DDBJ databases">
        <title>The Genome Sequence of Enterococcus villorum ATCC_700913.</title>
        <authorList>
            <consortium name="The Broad Institute Genome Sequencing Platform"/>
            <consortium name="The Broad Institute Genome Sequencing Center for Infectious Disease"/>
            <person name="Earl A.M."/>
            <person name="Gilmore M.S."/>
            <person name="Lebreton F."/>
            <person name="Walker B."/>
            <person name="Young S.K."/>
            <person name="Zeng Q."/>
            <person name="Gargeya S."/>
            <person name="Fitzgerald M."/>
            <person name="Haas B."/>
            <person name="Abouelleil A."/>
            <person name="Alvarado L."/>
            <person name="Arachchi H.M."/>
            <person name="Berlin A.M."/>
            <person name="Chapman S.B."/>
            <person name="Dewar J."/>
            <person name="Goldberg J."/>
            <person name="Griggs A."/>
            <person name="Gujja S."/>
            <person name="Hansen M."/>
            <person name="Howarth C."/>
            <person name="Imamovic A."/>
            <person name="Larimer J."/>
            <person name="McCowan C."/>
            <person name="Murphy C."/>
            <person name="Neiman D."/>
            <person name="Pearson M."/>
            <person name="Priest M."/>
            <person name="Roberts A."/>
            <person name="Saif S."/>
            <person name="Shea T."/>
            <person name="Sisk P."/>
            <person name="Sykes S."/>
            <person name="Wortman J."/>
            <person name="Nusbaum C."/>
            <person name="Birren B."/>
        </authorList>
    </citation>
    <scope>NUCLEOTIDE SEQUENCE [LARGE SCALE GENOMIC DNA]</scope>
    <source>
        <strain evidence="7 8">ATCC 700913</strain>
    </source>
</reference>
<evidence type="ECO:0000256" key="1">
    <source>
        <dbReference type="ARBA" id="ARBA00022512"/>
    </source>
</evidence>
<keyword evidence="5" id="KW-1133">Transmembrane helix</keyword>
<dbReference type="Proteomes" id="UP000013866">
    <property type="component" value="Unassembled WGS sequence"/>
</dbReference>
<evidence type="ECO:0000256" key="4">
    <source>
        <dbReference type="ARBA" id="ARBA00023088"/>
    </source>
</evidence>
<dbReference type="Pfam" id="PF00746">
    <property type="entry name" value="Gram_pos_anchor"/>
    <property type="match status" value="1"/>
</dbReference>
<keyword evidence="2" id="KW-0964">Secreted</keyword>
<sequence length="79" mass="8929">MKFTIEKGQKEAVSVKMTNKLTPGSVTLTKTDSMKSKIEQHKSVFPKTNEKNQTSLMVIGIVVLMVVLGIYLYLLKRKK</sequence>
<feature type="domain" description="Gram-positive cocci surface proteins LPxTG" evidence="6">
    <location>
        <begin position="46"/>
        <end position="79"/>
    </location>
</feature>
<keyword evidence="1" id="KW-0134">Cell wall</keyword>
<evidence type="ECO:0000313" key="7">
    <source>
        <dbReference type="EMBL" id="EOH87279.1"/>
    </source>
</evidence>
<gene>
    <name evidence="7" type="ORF">UAO_02377</name>
</gene>
<keyword evidence="5" id="KW-0812">Transmembrane</keyword>
<accession>A0ABN0KE93</accession>
<proteinExistence type="predicted"/>
<comment type="caution">
    <text evidence="7">The sequence shown here is derived from an EMBL/GenBank/DDBJ whole genome shotgun (WGS) entry which is preliminary data.</text>
</comment>
<name>A0ABN0KE93_9ENTE</name>
<evidence type="ECO:0000259" key="6">
    <source>
        <dbReference type="Pfam" id="PF00746"/>
    </source>
</evidence>
<evidence type="ECO:0000313" key="8">
    <source>
        <dbReference type="Proteomes" id="UP000013866"/>
    </source>
</evidence>
<keyword evidence="3" id="KW-0732">Signal</keyword>
<dbReference type="EMBL" id="AJAN01000029">
    <property type="protein sequence ID" value="EOH87279.1"/>
    <property type="molecule type" value="Genomic_DNA"/>
</dbReference>
<evidence type="ECO:0000256" key="5">
    <source>
        <dbReference type="SAM" id="Phobius"/>
    </source>
</evidence>
<evidence type="ECO:0000256" key="3">
    <source>
        <dbReference type="ARBA" id="ARBA00022729"/>
    </source>
</evidence>
<keyword evidence="4" id="KW-0572">Peptidoglycan-anchor</keyword>
<dbReference type="InterPro" id="IPR019931">
    <property type="entry name" value="LPXTG_anchor"/>
</dbReference>
<dbReference type="NCBIfam" id="TIGR01167">
    <property type="entry name" value="LPXTG_anchor"/>
    <property type="match status" value="1"/>
</dbReference>
<protein>
    <submittedName>
        <fullName evidence="7">LPXTG-domain-containing protein cell wall anchor domain</fullName>
    </submittedName>
</protein>
<feature type="transmembrane region" description="Helical" evidence="5">
    <location>
        <begin position="56"/>
        <end position="75"/>
    </location>
</feature>
<organism evidence="7 8">
    <name type="scientific">Enterococcus villorum ATCC 700913</name>
    <dbReference type="NCBI Taxonomy" id="1158604"/>
    <lineage>
        <taxon>Bacteria</taxon>
        <taxon>Bacillati</taxon>
        <taxon>Bacillota</taxon>
        <taxon>Bacilli</taxon>
        <taxon>Lactobacillales</taxon>
        <taxon>Enterococcaceae</taxon>
        <taxon>Enterococcus</taxon>
    </lineage>
</organism>